<evidence type="ECO:0000256" key="2">
    <source>
        <dbReference type="ARBA" id="ARBA00009840"/>
    </source>
</evidence>
<proteinExistence type="inferred from homology"/>
<evidence type="ECO:0000256" key="4">
    <source>
        <dbReference type="ARBA" id="ARBA00023172"/>
    </source>
</evidence>
<evidence type="ECO:0000313" key="7">
    <source>
        <dbReference type="Proteomes" id="UP000001732"/>
    </source>
</evidence>
<name>B5Y6M2_COPPD</name>
<dbReference type="Proteomes" id="UP000001732">
    <property type="component" value="Chromosome"/>
</dbReference>
<sequence length="434" mass="49050">MIIALLQIAIYVAVTKRREDPELIKFLTGLEDNQKQLESLIKDGMKSSKEEMTNLVANLANMITTNISEMNSTITKNISEMGISQQNLIKNFSDTVSSLADKTEERLNRMRDTIEAKLKEIQDENSSKLEQMRQTVDEKLQSTLNARISESFKLVSERLEQVHSGLGEVQSLVNDVGDLKKVLSNIKTRGILGEDQLEAIIEDILVPGQYEKNVIVRPGSREVVEFAVKIPVENGGNGSYMWLPIDAKFPMEDFERLIDAEERCDTAECERLRKELENRLKQCAKDIRDKYIDPPNTTDFAIMFLPAESLFAEALRKPGFIEVLQRECRVLITGPTTLSAVLNSLRQGFKIFAIEKKAEEVWKLLGAVKTEVGKFGDLLEKVNKKLQEAQNVIEDASRKTRTIDRKLRNVEEISPEETAELLALSPSSPDDDAF</sequence>
<dbReference type="PANTHER" id="PTHR30563:SF0">
    <property type="entry name" value="DNA RECOMBINATION PROTEIN RMUC"/>
    <property type="match status" value="1"/>
</dbReference>
<evidence type="ECO:0000256" key="1">
    <source>
        <dbReference type="ARBA" id="ARBA00003416"/>
    </source>
</evidence>
<accession>B5Y6M2</accession>
<dbReference type="KEGG" id="cpo:COPRO5265_0047"/>
<dbReference type="eggNOG" id="COG1322">
    <property type="taxonomic scope" value="Bacteria"/>
</dbReference>
<dbReference type="EMBL" id="CP001145">
    <property type="protein sequence ID" value="ACI18062.1"/>
    <property type="molecule type" value="Genomic_DNA"/>
</dbReference>
<feature type="coiled-coil region" evidence="5">
    <location>
        <begin position="379"/>
        <end position="406"/>
    </location>
</feature>
<evidence type="ECO:0000313" key="6">
    <source>
        <dbReference type="EMBL" id="ACI18062.1"/>
    </source>
</evidence>
<organism evidence="6 7">
    <name type="scientific">Coprothermobacter proteolyticus (strain ATCC 35245 / DSM 5265 / OCM 4 / BT)</name>
    <dbReference type="NCBI Taxonomy" id="309798"/>
    <lineage>
        <taxon>Bacteria</taxon>
        <taxon>Pseudomonadati</taxon>
        <taxon>Coprothermobacterota</taxon>
        <taxon>Coprothermobacteria</taxon>
        <taxon>Coprothermobacterales</taxon>
        <taxon>Coprothermobacteraceae</taxon>
        <taxon>Coprothermobacter</taxon>
    </lineage>
</organism>
<protein>
    <submittedName>
        <fullName evidence="6">RmuC domain protein</fullName>
    </submittedName>
</protein>
<keyword evidence="4" id="KW-0233">DNA recombination</keyword>
<dbReference type="GO" id="GO:0006310">
    <property type="term" value="P:DNA recombination"/>
    <property type="evidence" value="ECO:0007669"/>
    <property type="project" value="UniProtKB-KW"/>
</dbReference>
<dbReference type="PANTHER" id="PTHR30563">
    <property type="entry name" value="DNA RECOMBINATION PROTEIN RMUC"/>
    <property type="match status" value="1"/>
</dbReference>
<dbReference type="Pfam" id="PF02646">
    <property type="entry name" value="RmuC"/>
    <property type="match status" value="1"/>
</dbReference>
<feature type="coiled-coil region" evidence="5">
    <location>
        <begin position="100"/>
        <end position="138"/>
    </location>
</feature>
<evidence type="ECO:0000256" key="5">
    <source>
        <dbReference type="SAM" id="Coils"/>
    </source>
</evidence>
<reference evidence="7" key="1">
    <citation type="submission" date="2008-08" db="EMBL/GenBank/DDBJ databases">
        <title>The complete genome sequence of Coprothermobacter proteolyticus strain ATCC 5245 / DSM 5265 / BT.</title>
        <authorList>
            <person name="Dodson R.J."/>
            <person name="Durkin A.S."/>
            <person name="Wu M."/>
            <person name="Eisen J."/>
            <person name="Sutton G."/>
        </authorList>
    </citation>
    <scope>NUCLEOTIDE SEQUENCE [LARGE SCALE GENOMIC DNA]</scope>
    <source>
        <strain evidence="7">ATCC 35245 / DSM 5265 / OCM 4 / BT</strain>
    </source>
</reference>
<dbReference type="AlphaFoldDB" id="B5Y6M2"/>
<keyword evidence="7" id="KW-1185">Reference proteome</keyword>
<dbReference type="RefSeq" id="WP_012544712.1">
    <property type="nucleotide sequence ID" value="NC_011295.1"/>
</dbReference>
<evidence type="ECO:0000256" key="3">
    <source>
        <dbReference type="ARBA" id="ARBA00023054"/>
    </source>
</evidence>
<gene>
    <name evidence="6" type="ordered locus">COPRO5265_0047</name>
</gene>
<reference evidence="6 7" key="2">
    <citation type="journal article" date="2014" name="Genome Announc.">
        <title>Complete Genome Sequence of Coprothermobacter proteolyticus DSM 5265.</title>
        <authorList>
            <person name="Alexiev A."/>
            <person name="Coil D.A."/>
            <person name="Badger J.H."/>
            <person name="Enticknap J."/>
            <person name="Ward N."/>
            <person name="Robb F.T."/>
            <person name="Eisen J.A."/>
        </authorList>
    </citation>
    <scope>NUCLEOTIDE SEQUENCE [LARGE SCALE GENOMIC DNA]</scope>
    <source>
        <strain evidence="7">ATCC 35245 / DSM 5265 / OCM 4 / BT</strain>
    </source>
</reference>
<feature type="coiled-coil region" evidence="5">
    <location>
        <begin position="257"/>
        <end position="286"/>
    </location>
</feature>
<dbReference type="InterPro" id="IPR003798">
    <property type="entry name" value="DNA_recombination_RmuC"/>
</dbReference>
<comment type="similarity">
    <text evidence="2">Belongs to the RmuC family.</text>
</comment>
<keyword evidence="3 5" id="KW-0175">Coiled coil</keyword>
<comment type="function">
    <text evidence="1">Involved in DNA recombination.</text>
</comment>
<dbReference type="SUPFAM" id="SSF58113">
    <property type="entry name" value="Apolipoprotein A-I"/>
    <property type="match status" value="1"/>
</dbReference>
<dbReference type="STRING" id="309798.COPRO5265_0047"/>
<dbReference type="Gene3D" id="1.20.120.20">
    <property type="entry name" value="Apolipoprotein"/>
    <property type="match status" value="1"/>
</dbReference>